<reference evidence="2" key="2">
    <citation type="submission" date="2021-12" db="EMBL/GenBank/DDBJ databases">
        <title>Resequencing data analysis of finger millet.</title>
        <authorList>
            <person name="Hatakeyama M."/>
            <person name="Aluri S."/>
            <person name="Balachadran M.T."/>
            <person name="Sivarajan S.R."/>
            <person name="Poveda L."/>
            <person name="Shimizu-Inatsugi R."/>
            <person name="Schlapbach R."/>
            <person name="Sreeman S.M."/>
            <person name="Shimizu K.K."/>
        </authorList>
    </citation>
    <scope>NUCLEOTIDE SEQUENCE</scope>
</reference>
<keyword evidence="3" id="KW-1185">Reference proteome</keyword>
<organism evidence="2 3">
    <name type="scientific">Eleusine coracana subsp. coracana</name>
    <dbReference type="NCBI Taxonomy" id="191504"/>
    <lineage>
        <taxon>Eukaryota</taxon>
        <taxon>Viridiplantae</taxon>
        <taxon>Streptophyta</taxon>
        <taxon>Embryophyta</taxon>
        <taxon>Tracheophyta</taxon>
        <taxon>Spermatophyta</taxon>
        <taxon>Magnoliopsida</taxon>
        <taxon>Liliopsida</taxon>
        <taxon>Poales</taxon>
        <taxon>Poaceae</taxon>
        <taxon>PACMAD clade</taxon>
        <taxon>Chloridoideae</taxon>
        <taxon>Cynodonteae</taxon>
        <taxon>Eleusininae</taxon>
        <taxon>Eleusine</taxon>
    </lineage>
</organism>
<dbReference type="AlphaFoldDB" id="A0AAV5EIW9"/>
<dbReference type="Proteomes" id="UP001054889">
    <property type="component" value="Unassembled WGS sequence"/>
</dbReference>
<dbReference type="InterPro" id="IPR032675">
    <property type="entry name" value="LRR_dom_sf"/>
</dbReference>
<evidence type="ECO:0000256" key="1">
    <source>
        <dbReference type="SAM" id="MobiDB-lite"/>
    </source>
</evidence>
<feature type="region of interest" description="Disordered" evidence="1">
    <location>
        <begin position="1"/>
        <end position="58"/>
    </location>
</feature>
<dbReference type="FunFam" id="1.20.1280.50:FF:000023">
    <property type="entry name" value="F-box/LRR-repeat protein 4"/>
    <property type="match status" value="1"/>
</dbReference>
<evidence type="ECO:0008006" key="4">
    <source>
        <dbReference type="Google" id="ProtNLM"/>
    </source>
</evidence>
<evidence type="ECO:0000313" key="3">
    <source>
        <dbReference type="Proteomes" id="UP001054889"/>
    </source>
</evidence>
<reference evidence="2" key="1">
    <citation type="journal article" date="2018" name="DNA Res.">
        <title>Multiple hybrid de novo genome assembly of finger millet, an orphan allotetraploid crop.</title>
        <authorList>
            <person name="Hatakeyama M."/>
            <person name="Aluri S."/>
            <person name="Balachadran M.T."/>
            <person name="Sivarajan S.R."/>
            <person name="Patrignani A."/>
            <person name="Gruter S."/>
            <person name="Poveda L."/>
            <person name="Shimizu-Inatsugi R."/>
            <person name="Baeten J."/>
            <person name="Francoijs K.J."/>
            <person name="Nataraja K.N."/>
            <person name="Reddy Y.A.N."/>
            <person name="Phadnis S."/>
            <person name="Ravikumar R.L."/>
            <person name="Schlapbach R."/>
            <person name="Sreeman S.M."/>
            <person name="Shimizu K.K."/>
        </authorList>
    </citation>
    <scope>NUCLEOTIDE SEQUENCE</scope>
</reference>
<name>A0AAV5EIW9_ELECO</name>
<proteinExistence type="predicted"/>
<sequence length="212" mass="23843">MPARSGKGTAEEGEAASVGCSRRDRGRSRERRRSGAVATGEGEEETSVGPTFSTLNTCSMEDLPEPLIAEIIKRTTRTSDLNSLSLVSKRLYKVEADERGARDPSYNARYPYKYDISCENMKDLRLAKIVTDQEIGLRFLLGKCKALEKLCLDYVVGLDESEMIALFQNCSNLRSISLRFMPQHCGLQENFRFRTALTDDSLKCLSLYCRML</sequence>
<dbReference type="Gene3D" id="1.20.1280.50">
    <property type="match status" value="1"/>
</dbReference>
<dbReference type="SUPFAM" id="SSF52047">
    <property type="entry name" value="RNI-like"/>
    <property type="match status" value="1"/>
</dbReference>
<feature type="compositionally biased region" description="Basic residues" evidence="1">
    <location>
        <begin position="24"/>
        <end position="34"/>
    </location>
</feature>
<accession>A0AAV5EIW9</accession>
<gene>
    <name evidence="2" type="primary">gb10054</name>
    <name evidence="2" type="ORF">PR202_gb10054</name>
</gene>
<comment type="caution">
    <text evidence="2">The sequence shown here is derived from an EMBL/GenBank/DDBJ whole genome shotgun (WGS) entry which is preliminary data.</text>
</comment>
<protein>
    <recommendedName>
        <fullName evidence="4">F-box domain-containing protein</fullName>
    </recommendedName>
</protein>
<dbReference type="Gene3D" id="3.80.10.10">
    <property type="entry name" value="Ribonuclease Inhibitor"/>
    <property type="match status" value="1"/>
</dbReference>
<evidence type="ECO:0000313" key="2">
    <source>
        <dbReference type="EMBL" id="GJN22489.1"/>
    </source>
</evidence>
<dbReference type="EMBL" id="BQKI01000075">
    <property type="protein sequence ID" value="GJN22489.1"/>
    <property type="molecule type" value="Genomic_DNA"/>
</dbReference>